<sequence>MKDKKITDLPADVLLKIFCYLDFKSLQNVACVNSNWSFVCSLETLWKRLCMTANDDALKYIYKSRINGLSWKESYVFNYRPNLIRRKWNEGFVSNIEQFEDLPAITMCKMDAEEWGAIFEQEERR</sequence>
<dbReference type="OMA" id="IAYFVCE"/>
<proteinExistence type="predicted"/>
<organism evidence="2 3">
    <name type="scientific">Lottia gigantea</name>
    <name type="common">Giant owl limpet</name>
    <dbReference type="NCBI Taxonomy" id="225164"/>
    <lineage>
        <taxon>Eukaryota</taxon>
        <taxon>Metazoa</taxon>
        <taxon>Spiralia</taxon>
        <taxon>Lophotrochozoa</taxon>
        <taxon>Mollusca</taxon>
        <taxon>Gastropoda</taxon>
        <taxon>Patellogastropoda</taxon>
        <taxon>Lottioidea</taxon>
        <taxon>Lottiidae</taxon>
        <taxon>Lottia</taxon>
    </lineage>
</organism>
<dbReference type="PANTHER" id="PTHR12874">
    <property type="entry name" value="F-BOX ONLY PROTEIN 48-RELATED"/>
    <property type="match status" value="1"/>
</dbReference>
<dbReference type="OrthoDB" id="3219396at2759"/>
<evidence type="ECO:0000313" key="2">
    <source>
        <dbReference type="EMBL" id="ESP01622.1"/>
    </source>
</evidence>
<dbReference type="InterPro" id="IPR036047">
    <property type="entry name" value="F-box-like_dom_sf"/>
</dbReference>
<dbReference type="CTD" id="20250695"/>
<accession>V4B695</accession>
<dbReference type="GeneID" id="20250695"/>
<dbReference type="KEGG" id="lgi:LOTGIDRAFT_238238"/>
<dbReference type="Pfam" id="PF12937">
    <property type="entry name" value="F-box-like"/>
    <property type="match status" value="1"/>
</dbReference>
<dbReference type="GO" id="GO:0031146">
    <property type="term" value="P:SCF-dependent proteasomal ubiquitin-dependent protein catabolic process"/>
    <property type="evidence" value="ECO:0007669"/>
    <property type="project" value="TreeGrafter"/>
</dbReference>
<keyword evidence="3" id="KW-1185">Reference proteome</keyword>
<evidence type="ECO:0000313" key="3">
    <source>
        <dbReference type="Proteomes" id="UP000030746"/>
    </source>
</evidence>
<dbReference type="Gene3D" id="1.20.1280.50">
    <property type="match status" value="1"/>
</dbReference>
<dbReference type="PANTHER" id="PTHR12874:SF9">
    <property type="entry name" value="F-BOX ONLY PROTEIN 48"/>
    <property type="match status" value="1"/>
</dbReference>
<dbReference type="SUPFAM" id="SSF81383">
    <property type="entry name" value="F-box domain"/>
    <property type="match status" value="1"/>
</dbReference>
<dbReference type="Proteomes" id="UP000030746">
    <property type="component" value="Unassembled WGS sequence"/>
</dbReference>
<dbReference type="HOGENOM" id="CLU_143592_0_0_1"/>
<dbReference type="GO" id="GO:0005737">
    <property type="term" value="C:cytoplasm"/>
    <property type="evidence" value="ECO:0007669"/>
    <property type="project" value="TreeGrafter"/>
</dbReference>
<dbReference type="EMBL" id="KB200454">
    <property type="protein sequence ID" value="ESP01622.1"/>
    <property type="molecule type" value="Genomic_DNA"/>
</dbReference>
<dbReference type="RefSeq" id="XP_009047706.1">
    <property type="nucleotide sequence ID" value="XM_009049458.1"/>
</dbReference>
<name>V4B695_LOTGI</name>
<dbReference type="InterPro" id="IPR001810">
    <property type="entry name" value="F-box_dom"/>
</dbReference>
<protein>
    <recommendedName>
        <fullName evidence="1">F-box domain-containing protein</fullName>
    </recommendedName>
</protein>
<feature type="domain" description="F-box" evidence="1">
    <location>
        <begin position="3"/>
        <end position="49"/>
    </location>
</feature>
<evidence type="ECO:0000259" key="1">
    <source>
        <dbReference type="PROSITE" id="PS50181"/>
    </source>
</evidence>
<dbReference type="STRING" id="225164.V4B695"/>
<dbReference type="PROSITE" id="PS50181">
    <property type="entry name" value="FBOX"/>
    <property type="match status" value="1"/>
</dbReference>
<reference evidence="2 3" key="1">
    <citation type="journal article" date="2013" name="Nature">
        <title>Insights into bilaterian evolution from three spiralian genomes.</title>
        <authorList>
            <person name="Simakov O."/>
            <person name="Marletaz F."/>
            <person name="Cho S.J."/>
            <person name="Edsinger-Gonzales E."/>
            <person name="Havlak P."/>
            <person name="Hellsten U."/>
            <person name="Kuo D.H."/>
            <person name="Larsson T."/>
            <person name="Lv J."/>
            <person name="Arendt D."/>
            <person name="Savage R."/>
            <person name="Osoegawa K."/>
            <person name="de Jong P."/>
            <person name="Grimwood J."/>
            <person name="Chapman J.A."/>
            <person name="Shapiro H."/>
            <person name="Aerts A."/>
            <person name="Otillar R.P."/>
            <person name="Terry A.Y."/>
            <person name="Boore J.L."/>
            <person name="Grigoriev I.V."/>
            <person name="Lindberg D.R."/>
            <person name="Seaver E.C."/>
            <person name="Weisblat D.A."/>
            <person name="Putnam N.H."/>
            <person name="Rokhsar D.S."/>
        </authorList>
    </citation>
    <scope>NUCLEOTIDE SEQUENCE [LARGE SCALE GENOMIC DNA]</scope>
</reference>
<dbReference type="AlphaFoldDB" id="V4B695"/>
<dbReference type="GO" id="GO:0019005">
    <property type="term" value="C:SCF ubiquitin ligase complex"/>
    <property type="evidence" value="ECO:0007669"/>
    <property type="project" value="TreeGrafter"/>
</dbReference>
<gene>
    <name evidence="2" type="ORF">LOTGIDRAFT_238238</name>
</gene>
<dbReference type="SMART" id="SM00256">
    <property type="entry name" value="FBOX"/>
    <property type="match status" value="1"/>
</dbReference>